<dbReference type="AlphaFoldDB" id="A0A8X6J7J7"/>
<organism evidence="1 2">
    <name type="scientific">Trichonephila clavata</name>
    <name type="common">Joro spider</name>
    <name type="synonym">Nephila clavata</name>
    <dbReference type="NCBI Taxonomy" id="2740835"/>
    <lineage>
        <taxon>Eukaryota</taxon>
        <taxon>Metazoa</taxon>
        <taxon>Ecdysozoa</taxon>
        <taxon>Arthropoda</taxon>
        <taxon>Chelicerata</taxon>
        <taxon>Arachnida</taxon>
        <taxon>Araneae</taxon>
        <taxon>Araneomorphae</taxon>
        <taxon>Entelegynae</taxon>
        <taxon>Araneoidea</taxon>
        <taxon>Nephilidae</taxon>
        <taxon>Trichonephila</taxon>
    </lineage>
</organism>
<comment type="caution">
    <text evidence="1">The sequence shown here is derived from an EMBL/GenBank/DDBJ whole genome shotgun (WGS) entry which is preliminary data.</text>
</comment>
<dbReference type="Proteomes" id="UP000887116">
    <property type="component" value="Unassembled WGS sequence"/>
</dbReference>
<accession>A0A8X6J7J7</accession>
<sequence length="28" mass="3012">TLMELQREVADAGIISPTNIDLLPLDSS</sequence>
<evidence type="ECO:0000313" key="1">
    <source>
        <dbReference type="EMBL" id="GFR13688.1"/>
    </source>
</evidence>
<keyword evidence="2" id="KW-1185">Reference proteome</keyword>
<evidence type="ECO:0000313" key="2">
    <source>
        <dbReference type="Proteomes" id="UP000887116"/>
    </source>
</evidence>
<reference evidence="1" key="1">
    <citation type="submission" date="2020-07" db="EMBL/GenBank/DDBJ databases">
        <title>Multicomponent nature underlies the extraordinary mechanical properties of spider dragline silk.</title>
        <authorList>
            <person name="Kono N."/>
            <person name="Nakamura H."/>
            <person name="Mori M."/>
            <person name="Yoshida Y."/>
            <person name="Ohtoshi R."/>
            <person name="Malay A.D."/>
            <person name="Moran D.A.P."/>
            <person name="Tomita M."/>
            <person name="Numata K."/>
            <person name="Arakawa K."/>
        </authorList>
    </citation>
    <scope>NUCLEOTIDE SEQUENCE</scope>
</reference>
<proteinExistence type="predicted"/>
<feature type="non-terminal residue" evidence="1">
    <location>
        <position position="1"/>
    </location>
</feature>
<protein>
    <submittedName>
        <fullName evidence="1">Uncharacterized protein</fullName>
    </submittedName>
</protein>
<dbReference type="EMBL" id="BMAO01026962">
    <property type="protein sequence ID" value="GFR13688.1"/>
    <property type="molecule type" value="Genomic_DNA"/>
</dbReference>
<name>A0A8X6J7J7_TRICU</name>
<gene>
    <name evidence="1" type="ORF">TNCT_712291</name>
</gene>